<evidence type="ECO:0000259" key="5">
    <source>
        <dbReference type="PROSITE" id="PS50893"/>
    </source>
</evidence>
<dbReference type="InterPro" id="IPR003593">
    <property type="entry name" value="AAA+_ATPase"/>
</dbReference>
<protein>
    <submittedName>
        <fullName evidence="6">ABC transporter</fullName>
    </submittedName>
</protein>
<organism evidence="6 7">
    <name type="scientific">Shewanella gelidii</name>
    <dbReference type="NCBI Taxonomy" id="1642821"/>
    <lineage>
        <taxon>Bacteria</taxon>
        <taxon>Pseudomonadati</taxon>
        <taxon>Pseudomonadota</taxon>
        <taxon>Gammaproteobacteria</taxon>
        <taxon>Alteromonadales</taxon>
        <taxon>Shewanellaceae</taxon>
        <taxon>Shewanella</taxon>
    </lineage>
</organism>
<dbReference type="InterPro" id="IPR017871">
    <property type="entry name" value="ABC_transporter-like_CS"/>
</dbReference>
<dbReference type="PANTHER" id="PTHR42734">
    <property type="entry name" value="METAL TRANSPORT SYSTEM ATP-BINDING PROTEIN TM_0124-RELATED"/>
    <property type="match status" value="1"/>
</dbReference>
<dbReference type="GO" id="GO:0016887">
    <property type="term" value="F:ATP hydrolysis activity"/>
    <property type="evidence" value="ECO:0007669"/>
    <property type="project" value="InterPro"/>
</dbReference>
<dbReference type="AlphaFoldDB" id="A0A917JS88"/>
<evidence type="ECO:0000256" key="4">
    <source>
        <dbReference type="ARBA" id="ARBA00022840"/>
    </source>
</evidence>
<gene>
    <name evidence="6" type="primary">tupC</name>
    <name evidence="6" type="ORF">GCM10009332_18310</name>
</gene>
<comment type="caution">
    <text evidence="6">The sequence shown here is derived from an EMBL/GenBank/DDBJ whole genome shotgun (WGS) entry which is preliminary data.</text>
</comment>
<feature type="domain" description="ABC transporter" evidence="5">
    <location>
        <begin position="4"/>
        <end position="235"/>
    </location>
</feature>
<evidence type="ECO:0000313" key="6">
    <source>
        <dbReference type="EMBL" id="GGI81296.1"/>
    </source>
</evidence>
<dbReference type="RefSeq" id="WP_188920105.1">
    <property type="nucleotide sequence ID" value="NZ_BMPZ01000004.1"/>
</dbReference>
<evidence type="ECO:0000313" key="7">
    <source>
        <dbReference type="Proteomes" id="UP000613743"/>
    </source>
</evidence>
<comment type="similarity">
    <text evidence="1">Belongs to the ABC transporter superfamily.</text>
</comment>
<dbReference type="InterPro" id="IPR003439">
    <property type="entry name" value="ABC_transporter-like_ATP-bd"/>
</dbReference>
<dbReference type="EMBL" id="BMPZ01000004">
    <property type="protein sequence ID" value="GGI81296.1"/>
    <property type="molecule type" value="Genomic_DNA"/>
</dbReference>
<accession>A0A917JS88</accession>
<keyword evidence="4" id="KW-0067">ATP-binding</keyword>
<keyword evidence="3" id="KW-0547">Nucleotide-binding</keyword>
<dbReference type="PROSITE" id="PS50893">
    <property type="entry name" value="ABC_TRANSPORTER_2"/>
    <property type="match status" value="1"/>
</dbReference>
<proteinExistence type="inferred from homology"/>
<evidence type="ECO:0000256" key="1">
    <source>
        <dbReference type="ARBA" id="ARBA00005417"/>
    </source>
</evidence>
<evidence type="ECO:0000256" key="3">
    <source>
        <dbReference type="ARBA" id="ARBA00022741"/>
    </source>
</evidence>
<dbReference type="SUPFAM" id="SSF52540">
    <property type="entry name" value="P-loop containing nucleoside triphosphate hydrolases"/>
    <property type="match status" value="1"/>
</dbReference>
<dbReference type="Proteomes" id="UP000613743">
    <property type="component" value="Unassembled WGS sequence"/>
</dbReference>
<reference evidence="6" key="1">
    <citation type="journal article" date="2014" name="Int. J. Syst. Evol. Microbiol.">
        <title>Complete genome sequence of Corynebacterium casei LMG S-19264T (=DSM 44701T), isolated from a smear-ripened cheese.</title>
        <authorList>
            <consortium name="US DOE Joint Genome Institute (JGI-PGF)"/>
            <person name="Walter F."/>
            <person name="Albersmeier A."/>
            <person name="Kalinowski J."/>
            <person name="Ruckert C."/>
        </authorList>
    </citation>
    <scope>NUCLEOTIDE SEQUENCE</scope>
    <source>
        <strain evidence="6">JCM 30804</strain>
    </source>
</reference>
<reference evidence="6" key="2">
    <citation type="submission" date="2020-09" db="EMBL/GenBank/DDBJ databases">
        <authorList>
            <person name="Sun Q."/>
            <person name="Ohkuma M."/>
        </authorList>
    </citation>
    <scope>NUCLEOTIDE SEQUENCE</scope>
    <source>
        <strain evidence="6">JCM 30804</strain>
    </source>
</reference>
<keyword evidence="2" id="KW-0813">Transport</keyword>
<dbReference type="InterPro" id="IPR050153">
    <property type="entry name" value="Metal_Ion_Import_ABC"/>
</dbReference>
<sequence>MIKLVATDLKMQFEHRTLFEAKHLHFCQGDVVHLRGDNGSGKSTLMKILAGIQTPTQGKIEAQGFQPGPWWRSDSLLGKALYLHQHPYLYDGSVEYNMTYALPAPLREQPDIKQRISESILHAELGHLLQQNATLLSGGERQRLAIARAYIMQPKLLMLDEPTSNMDKDSQQLVLNMIAKLKHQGTGLLISSHQSCELTQLCHQEWKIAQQQITTSANVTSSYQPLSTIASSQSEQTKQEQQYVSAN</sequence>
<dbReference type="InterPro" id="IPR027417">
    <property type="entry name" value="P-loop_NTPase"/>
</dbReference>
<dbReference type="GO" id="GO:0005524">
    <property type="term" value="F:ATP binding"/>
    <property type="evidence" value="ECO:0007669"/>
    <property type="project" value="UniProtKB-KW"/>
</dbReference>
<keyword evidence="7" id="KW-1185">Reference proteome</keyword>
<dbReference type="Gene3D" id="3.40.50.300">
    <property type="entry name" value="P-loop containing nucleotide triphosphate hydrolases"/>
    <property type="match status" value="1"/>
</dbReference>
<evidence type="ECO:0000256" key="2">
    <source>
        <dbReference type="ARBA" id="ARBA00022448"/>
    </source>
</evidence>
<dbReference type="SMART" id="SM00382">
    <property type="entry name" value="AAA"/>
    <property type="match status" value="1"/>
</dbReference>
<name>A0A917JS88_9GAMM</name>
<dbReference type="PROSITE" id="PS00211">
    <property type="entry name" value="ABC_TRANSPORTER_1"/>
    <property type="match status" value="1"/>
</dbReference>
<dbReference type="PANTHER" id="PTHR42734:SF17">
    <property type="entry name" value="METAL TRANSPORT SYSTEM ATP-BINDING PROTEIN TM_0124-RELATED"/>
    <property type="match status" value="1"/>
</dbReference>
<dbReference type="Pfam" id="PF00005">
    <property type="entry name" value="ABC_tran"/>
    <property type="match status" value="1"/>
</dbReference>